<evidence type="ECO:0000256" key="4">
    <source>
        <dbReference type="ARBA" id="ARBA00022989"/>
    </source>
</evidence>
<dbReference type="InterPro" id="IPR051311">
    <property type="entry name" value="DedA_domain"/>
</dbReference>
<keyword evidence="9" id="KW-1185">Reference proteome</keyword>
<dbReference type="InterPro" id="IPR032816">
    <property type="entry name" value="VTT_dom"/>
</dbReference>
<dbReference type="PANTHER" id="PTHR42709:SF6">
    <property type="entry name" value="UNDECAPRENYL PHOSPHATE TRANSPORTER A"/>
    <property type="match status" value="1"/>
</dbReference>
<proteinExistence type="predicted"/>
<feature type="transmembrane region" description="Helical" evidence="6">
    <location>
        <begin position="172"/>
        <end position="189"/>
    </location>
</feature>
<evidence type="ECO:0000256" key="1">
    <source>
        <dbReference type="ARBA" id="ARBA00004651"/>
    </source>
</evidence>
<organism evidence="8 9">
    <name type="scientific">Sphingomonas ginsenosidimutans</name>
    <dbReference type="NCBI Taxonomy" id="862134"/>
    <lineage>
        <taxon>Bacteria</taxon>
        <taxon>Pseudomonadati</taxon>
        <taxon>Pseudomonadota</taxon>
        <taxon>Alphaproteobacteria</taxon>
        <taxon>Sphingomonadales</taxon>
        <taxon>Sphingomonadaceae</taxon>
        <taxon>Sphingomonas</taxon>
    </lineage>
</organism>
<keyword evidence="2" id="KW-1003">Cell membrane</keyword>
<comment type="caution">
    <text evidence="8">The sequence shown here is derived from an EMBL/GenBank/DDBJ whole genome shotgun (WGS) entry which is preliminary data.</text>
</comment>
<evidence type="ECO:0000313" key="9">
    <source>
        <dbReference type="Proteomes" id="UP000218784"/>
    </source>
</evidence>
<accession>A0A2A4I0V3</accession>
<gene>
    <name evidence="8" type="ORF">COA17_08185</name>
</gene>
<keyword evidence="3 6" id="KW-0812">Transmembrane</keyword>
<evidence type="ECO:0000256" key="2">
    <source>
        <dbReference type="ARBA" id="ARBA00022475"/>
    </source>
</evidence>
<sequence>MPTSFTALIAAHGAPAVFLLVLLGAVPSEIVLPMAGAVAGPSPGGLVAVTAAGVAAHQASAVFWYSVGRRVGHRRCRRWVAMHGRRFGVAPSTLDRAVAWFRRCGARAVLLSRALPVARALVCLPAGAARLGFRRFFAAALLGSTAWCSLLVGIGVALAARAPRAVAWLDRAAWAALALAATVVLARRLRRPRRPRGQSAGER</sequence>
<keyword evidence="5 6" id="KW-0472">Membrane</keyword>
<evidence type="ECO:0000259" key="7">
    <source>
        <dbReference type="Pfam" id="PF09335"/>
    </source>
</evidence>
<dbReference type="Proteomes" id="UP000218784">
    <property type="component" value="Unassembled WGS sequence"/>
</dbReference>
<dbReference type="Pfam" id="PF09335">
    <property type="entry name" value="VTT_dom"/>
    <property type="match status" value="1"/>
</dbReference>
<protein>
    <submittedName>
        <fullName evidence="8">Alkaline phosphatase</fullName>
    </submittedName>
</protein>
<dbReference type="RefSeq" id="WP_096611537.1">
    <property type="nucleotide sequence ID" value="NZ_NWVD01000002.1"/>
</dbReference>
<dbReference type="PANTHER" id="PTHR42709">
    <property type="entry name" value="ALKALINE PHOSPHATASE LIKE PROTEIN"/>
    <property type="match status" value="1"/>
</dbReference>
<feature type="transmembrane region" description="Helical" evidence="6">
    <location>
        <begin position="44"/>
        <end position="67"/>
    </location>
</feature>
<evidence type="ECO:0000313" key="8">
    <source>
        <dbReference type="EMBL" id="PCG09809.1"/>
    </source>
</evidence>
<feature type="transmembrane region" description="Helical" evidence="6">
    <location>
        <begin position="136"/>
        <end position="160"/>
    </location>
</feature>
<keyword evidence="4 6" id="KW-1133">Transmembrane helix</keyword>
<evidence type="ECO:0000256" key="6">
    <source>
        <dbReference type="SAM" id="Phobius"/>
    </source>
</evidence>
<reference evidence="8 9" key="1">
    <citation type="submission" date="2017-09" db="EMBL/GenBank/DDBJ databases">
        <title>Sphingomonas ginsenosidimutans KACC 14949, whole genome shotgun sequence.</title>
        <authorList>
            <person name="Feng G."/>
            <person name="Zhu H."/>
        </authorList>
    </citation>
    <scope>NUCLEOTIDE SEQUENCE [LARGE SCALE GENOMIC DNA]</scope>
    <source>
        <strain evidence="8 9">KACC 14949</strain>
    </source>
</reference>
<name>A0A2A4I0V3_9SPHN</name>
<evidence type="ECO:0000256" key="5">
    <source>
        <dbReference type="ARBA" id="ARBA00023136"/>
    </source>
</evidence>
<comment type="subcellular location">
    <subcellularLocation>
        <location evidence="1">Cell membrane</location>
        <topology evidence="1">Multi-pass membrane protein</topology>
    </subcellularLocation>
</comment>
<dbReference type="AlphaFoldDB" id="A0A2A4I0V3"/>
<feature type="domain" description="VTT" evidence="7">
    <location>
        <begin position="26"/>
        <end position="155"/>
    </location>
</feature>
<dbReference type="EMBL" id="NWVD01000002">
    <property type="protein sequence ID" value="PCG09809.1"/>
    <property type="molecule type" value="Genomic_DNA"/>
</dbReference>
<dbReference type="GO" id="GO:0005886">
    <property type="term" value="C:plasma membrane"/>
    <property type="evidence" value="ECO:0007669"/>
    <property type="project" value="UniProtKB-SubCell"/>
</dbReference>
<evidence type="ECO:0000256" key="3">
    <source>
        <dbReference type="ARBA" id="ARBA00022692"/>
    </source>
</evidence>